<feature type="transmembrane region" description="Helical" evidence="9">
    <location>
        <begin position="77"/>
        <end position="94"/>
    </location>
</feature>
<feature type="domain" description="ABC transporter" evidence="10">
    <location>
        <begin position="711"/>
        <end position="971"/>
    </location>
</feature>
<dbReference type="FunFam" id="1.20.1560.10:FF:000013">
    <property type="entry name" value="ABC transporter C family member 2"/>
    <property type="match status" value="1"/>
</dbReference>
<evidence type="ECO:0000256" key="7">
    <source>
        <dbReference type="ARBA" id="ARBA00022989"/>
    </source>
</evidence>
<evidence type="ECO:0000256" key="4">
    <source>
        <dbReference type="ARBA" id="ARBA00022737"/>
    </source>
</evidence>
<organism evidence="12 13">
    <name type="scientific">Linderina pennispora</name>
    <dbReference type="NCBI Taxonomy" id="61395"/>
    <lineage>
        <taxon>Eukaryota</taxon>
        <taxon>Fungi</taxon>
        <taxon>Fungi incertae sedis</taxon>
        <taxon>Zoopagomycota</taxon>
        <taxon>Kickxellomycotina</taxon>
        <taxon>Kickxellomycetes</taxon>
        <taxon>Kickxellales</taxon>
        <taxon>Kickxellaceae</taxon>
        <taxon>Linderina</taxon>
    </lineage>
</organism>
<dbReference type="PROSITE" id="PS00211">
    <property type="entry name" value="ABC_TRANSPORTER_1"/>
    <property type="match status" value="2"/>
</dbReference>
<evidence type="ECO:0000259" key="10">
    <source>
        <dbReference type="PROSITE" id="PS50893"/>
    </source>
</evidence>
<dbReference type="SUPFAM" id="SSF52540">
    <property type="entry name" value="P-loop containing nucleoside triphosphate hydrolases"/>
    <property type="match status" value="2"/>
</dbReference>
<keyword evidence="5" id="KW-0547">Nucleotide-binding</keyword>
<evidence type="ECO:0000313" key="13">
    <source>
        <dbReference type="Proteomes" id="UP000193922"/>
    </source>
</evidence>
<dbReference type="FunFam" id="3.40.50.300:FF:000163">
    <property type="entry name" value="Multidrug resistance-associated protein member 4"/>
    <property type="match status" value="1"/>
</dbReference>
<evidence type="ECO:0000259" key="11">
    <source>
        <dbReference type="PROSITE" id="PS50929"/>
    </source>
</evidence>
<dbReference type="GO" id="GO:0000329">
    <property type="term" value="C:fungal-type vacuole membrane"/>
    <property type="evidence" value="ECO:0007669"/>
    <property type="project" value="UniProtKB-ARBA"/>
</dbReference>
<dbReference type="InterPro" id="IPR003593">
    <property type="entry name" value="AAA+_ATPase"/>
</dbReference>
<reference evidence="12 13" key="1">
    <citation type="submission" date="2016-07" db="EMBL/GenBank/DDBJ databases">
        <title>Pervasive Adenine N6-methylation of Active Genes in Fungi.</title>
        <authorList>
            <consortium name="DOE Joint Genome Institute"/>
            <person name="Mondo S.J."/>
            <person name="Dannebaum R.O."/>
            <person name="Kuo R.C."/>
            <person name="Labutti K."/>
            <person name="Haridas S."/>
            <person name="Kuo A."/>
            <person name="Salamov A."/>
            <person name="Ahrendt S.R."/>
            <person name="Lipzen A."/>
            <person name="Sullivan W."/>
            <person name="Andreopoulos W.B."/>
            <person name="Clum A."/>
            <person name="Lindquist E."/>
            <person name="Daum C."/>
            <person name="Ramamoorthy G.K."/>
            <person name="Gryganskyi A."/>
            <person name="Culley D."/>
            <person name="Magnuson J.K."/>
            <person name="James T.Y."/>
            <person name="O'Malley M.A."/>
            <person name="Stajich J.E."/>
            <person name="Spatafora J.W."/>
            <person name="Visel A."/>
            <person name="Grigoriev I.V."/>
        </authorList>
    </citation>
    <scope>NUCLEOTIDE SEQUENCE [LARGE SCALE GENOMIC DNA]</scope>
    <source>
        <strain evidence="12 13">ATCC 12442</strain>
    </source>
</reference>
<dbReference type="RefSeq" id="XP_040742094.1">
    <property type="nucleotide sequence ID" value="XM_040890850.1"/>
</dbReference>
<dbReference type="InterPro" id="IPR050173">
    <property type="entry name" value="ABC_transporter_C-like"/>
</dbReference>
<dbReference type="PANTHER" id="PTHR24223">
    <property type="entry name" value="ATP-BINDING CASSETTE SUB-FAMILY C"/>
    <property type="match status" value="1"/>
</dbReference>
<feature type="transmembrane region" description="Helical" evidence="9">
    <location>
        <begin position="47"/>
        <end position="71"/>
    </location>
</feature>
<feature type="transmembrane region" description="Helical" evidence="9">
    <location>
        <begin position="512"/>
        <end position="533"/>
    </location>
</feature>
<evidence type="ECO:0000313" key="12">
    <source>
        <dbReference type="EMBL" id="ORX68280.1"/>
    </source>
</evidence>
<evidence type="ECO:0000256" key="1">
    <source>
        <dbReference type="ARBA" id="ARBA00004128"/>
    </source>
</evidence>
<dbReference type="Gene3D" id="3.40.50.300">
    <property type="entry name" value="P-loop containing nucleotide triphosphate hydrolases"/>
    <property type="match status" value="2"/>
</dbReference>
<sequence length="979" mass="107868">MRMVSEAIGNFKAVKLYAWERAFMAKIEGIRNNEELAAVRKMGVSKVLIAFTGGLTSIVVTLGTFGAYMIFGCESHGPLTSQLIFVSLSLFFLLQEPVSGWPRALSSFVTASRSYDRLNAFLMCPDRDPEAISRLEYDRYRESASANDVLVDVSGASFKWNACEGTALEDISFECRREELVAVIGKVATLCGSVAFVPQQPWIVNTTLRNNILFGNKLEQEFYDRVIDACALRADLVTMSGGDMTEIGEKGFNLSGGQKARVALARAVYARADIYLLDDPLSAVDVQVGKHIFSHVLGPTGLLRNRARILATNNLQDLRGVDRVLLLQDGRLVTYGTFTQTTNFPQRAAETGIWVPAVAERTSMVAEANVVGRQCTIGRAERNSTWVDNNRGIHTSATGEHVIIKDDVEHFGQVGVDVFRHYVRACGAQNVAWLLLSVIATMLLVMGGSFWLAHWAHTNEENKQPSQPVNSLYHLLIYAAIGAGSGVSSMVTLVLLWLVCASDGSRRIHSQILHSIFQVPISLLDSIPTGRILGLFGSDLAKVDIVIPGCVDIWVQSGIGIAVSIILISMTSLFSLLFLPPLVYLFVSIQKRSIPATRDVRRLINKSRDTIITGIEEAVHGAVSIRAYSQERRFEVSSEAKIERYMAALWTYECADRWLIFRLDSICVAILLFVAFMLVGIQHFSGRIDSGFASLTLTYAMSMLGMVNICLRSSALLEMSMVSVERLRDYSFLESEEQVAASGHSGPPCWPETGDIEFRNYSTSQKVGIVGRTGAGKSSLALALLRIIEPDSGQILLDGQDISKCPLHDVRSRVSIIPQDPVMFSGTVRENLDPFGSYSDGEIWRALDNSHMGEFIRSKNERLESVVTQGGENFSVGQRQLICFARALLRRTKILVLDEATSAIDASTDTAIQQTIRKEFKSCTVLTIAHRLSTVLDSDRVLVIDRGRAVEYDSPQKLLANSCSMLSQLVADTKDKSCK</sequence>
<keyword evidence="7 9" id="KW-1133">Transmembrane helix</keyword>
<dbReference type="STRING" id="61395.A0A1Y1W3Y6"/>
<feature type="transmembrane region" description="Helical" evidence="9">
    <location>
        <begin position="472"/>
        <end position="500"/>
    </location>
</feature>
<dbReference type="CDD" id="cd18580">
    <property type="entry name" value="ABC_6TM_ABCC_D2"/>
    <property type="match status" value="1"/>
</dbReference>
<proteinExistence type="predicted"/>
<feature type="domain" description="ABC transporter" evidence="10">
    <location>
        <begin position="39"/>
        <end position="354"/>
    </location>
</feature>
<dbReference type="Gene3D" id="1.20.1560.10">
    <property type="entry name" value="ABC transporter type 1, transmembrane domain"/>
    <property type="match status" value="2"/>
</dbReference>
<dbReference type="Proteomes" id="UP000193922">
    <property type="component" value="Unassembled WGS sequence"/>
</dbReference>
<dbReference type="CDD" id="cd03250">
    <property type="entry name" value="ABCC_MRP_domain1"/>
    <property type="match status" value="1"/>
</dbReference>
<evidence type="ECO:0000256" key="3">
    <source>
        <dbReference type="ARBA" id="ARBA00022692"/>
    </source>
</evidence>
<evidence type="ECO:0000256" key="9">
    <source>
        <dbReference type="SAM" id="Phobius"/>
    </source>
</evidence>
<feature type="domain" description="ABC transmembrane type-1" evidence="11">
    <location>
        <begin position="1"/>
        <end position="110"/>
    </location>
</feature>
<dbReference type="InterPro" id="IPR003439">
    <property type="entry name" value="ABC_transporter-like_ATP-bd"/>
</dbReference>
<keyword evidence="13" id="KW-1185">Reference proteome</keyword>
<feature type="transmembrane region" description="Helical" evidence="9">
    <location>
        <begin position="691"/>
        <end position="711"/>
    </location>
</feature>
<evidence type="ECO:0000256" key="8">
    <source>
        <dbReference type="ARBA" id="ARBA00023136"/>
    </source>
</evidence>
<keyword evidence="2" id="KW-0813">Transport</keyword>
<evidence type="ECO:0000256" key="5">
    <source>
        <dbReference type="ARBA" id="ARBA00022741"/>
    </source>
</evidence>
<dbReference type="Pfam" id="PF00664">
    <property type="entry name" value="ABC_membrane"/>
    <property type="match status" value="2"/>
</dbReference>
<evidence type="ECO:0000256" key="2">
    <source>
        <dbReference type="ARBA" id="ARBA00022448"/>
    </source>
</evidence>
<gene>
    <name evidence="12" type="ORF">DL89DRAFT_301886</name>
</gene>
<dbReference type="SUPFAM" id="SSF90123">
    <property type="entry name" value="ABC transporter transmembrane region"/>
    <property type="match status" value="2"/>
</dbReference>
<dbReference type="CDD" id="cd03244">
    <property type="entry name" value="ABCC_MRP_domain2"/>
    <property type="match status" value="1"/>
</dbReference>
<dbReference type="PROSITE" id="PS50929">
    <property type="entry name" value="ABC_TM1F"/>
    <property type="match status" value="2"/>
</dbReference>
<dbReference type="Pfam" id="PF00005">
    <property type="entry name" value="ABC_tran"/>
    <property type="match status" value="2"/>
</dbReference>
<dbReference type="OrthoDB" id="6500128at2759"/>
<comment type="caution">
    <text evidence="12">The sequence shown here is derived from an EMBL/GenBank/DDBJ whole genome shotgun (WGS) entry which is preliminary data.</text>
</comment>
<keyword evidence="6" id="KW-0067">ATP-binding</keyword>
<dbReference type="AlphaFoldDB" id="A0A1Y1W3Y6"/>
<keyword evidence="8 9" id="KW-0472">Membrane</keyword>
<feature type="transmembrane region" description="Helical" evidence="9">
    <location>
        <begin position="431"/>
        <end position="452"/>
    </location>
</feature>
<dbReference type="GO" id="GO:0016887">
    <property type="term" value="F:ATP hydrolysis activity"/>
    <property type="evidence" value="ECO:0007669"/>
    <property type="project" value="InterPro"/>
</dbReference>
<dbReference type="EMBL" id="MCFD01000010">
    <property type="protein sequence ID" value="ORX68280.1"/>
    <property type="molecule type" value="Genomic_DNA"/>
</dbReference>
<dbReference type="GO" id="GO:0140359">
    <property type="term" value="F:ABC-type transporter activity"/>
    <property type="evidence" value="ECO:0007669"/>
    <property type="project" value="InterPro"/>
</dbReference>
<dbReference type="InterPro" id="IPR017871">
    <property type="entry name" value="ABC_transporter-like_CS"/>
</dbReference>
<dbReference type="PROSITE" id="PS50893">
    <property type="entry name" value="ABC_TRANSPORTER_2"/>
    <property type="match status" value="2"/>
</dbReference>
<dbReference type="InterPro" id="IPR011527">
    <property type="entry name" value="ABC1_TM_dom"/>
</dbReference>
<dbReference type="InterPro" id="IPR044726">
    <property type="entry name" value="ABCC_6TM_D2"/>
</dbReference>
<dbReference type="GeneID" id="63807498"/>
<evidence type="ECO:0008006" key="14">
    <source>
        <dbReference type="Google" id="ProtNLM"/>
    </source>
</evidence>
<dbReference type="InterPro" id="IPR036640">
    <property type="entry name" value="ABC1_TM_sf"/>
</dbReference>
<keyword evidence="3 9" id="KW-0812">Transmembrane</keyword>
<evidence type="ECO:0000256" key="6">
    <source>
        <dbReference type="ARBA" id="ARBA00022840"/>
    </source>
</evidence>
<feature type="transmembrane region" description="Helical" evidence="9">
    <location>
        <begin position="666"/>
        <end position="685"/>
    </location>
</feature>
<name>A0A1Y1W3Y6_9FUNG</name>
<dbReference type="GO" id="GO:0005524">
    <property type="term" value="F:ATP binding"/>
    <property type="evidence" value="ECO:0007669"/>
    <property type="project" value="UniProtKB-KW"/>
</dbReference>
<accession>A0A1Y1W3Y6</accession>
<protein>
    <recommendedName>
        <fullName evidence="14">P-loop containing nucleoside triphosphate hydrolase protein</fullName>
    </recommendedName>
</protein>
<dbReference type="PANTHER" id="PTHR24223:SF443">
    <property type="entry name" value="MULTIDRUG-RESISTANCE LIKE PROTEIN 1, ISOFORM I"/>
    <property type="match status" value="1"/>
</dbReference>
<keyword evidence="4" id="KW-0677">Repeat</keyword>
<feature type="transmembrane region" description="Helical" evidence="9">
    <location>
        <begin position="553"/>
        <end position="586"/>
    </location>
</feature>
<comment type="subcellular location">
    <subcellularLocation>
        <location evidence="1">Vacuole membrane</location>
        <topology evidence="1">Multi-pass membrane protein</topology>
    </subcellularLocation>
</comment>
<dbReference type="SMART" id="SM00382">
    <property type="entry name" value="AAA"/>
    <property type="match status" value="2"/>
</dbReference>
<dbReference type="InterPro" id="IPR027417">
    <property type="entry name" value="P-loop_NTPase"/>
</dbReference>
<feature type="domain" description="ABC transmembrane type-1" evidence="11">
    <location>
        <begin position="432"/>
        <end position="719"/>
    </location>
</feature>